<feature type="region of interest" description="Disordered" evidence="2">
    <location>
        <begin position="1"/>
        <end position="32"/>
    </location>
</feature>
<feature type="transmembrane region" description="Helical" evidence="3">
    <location>
        <begin position="54"/>
        <end position="76"/>
    </location>
</feature>
<protein>
    <recommendedName>
        <fullName evidence="6">Tat pathway signal sequence</fullName>
    </recommendedName>
</protein>
<evidence type="ECO:0000256" key="3">
    <source>
        <dbReference type="SAM" id="Phobius"/>
    </source>
</evidence>
<keyword evidence="3" id="KW-0472">Membrane</keyword>
<dbReference type="OrthoDB" id="3687641at2759"/>
<sequence length="229" mass="26358">MDSRSDHSLEKPLIYESVSQHDSTNSPVDSSSDNEALLYRQGRSNRHWRSYLKYSAIIGILLFLYSSLLVTLTVNVTSKNRRIGPRFVKTPVDPKSIVYEAHVMEQWVDQGGGSPVTYFSNQPNEQVDKNWHELFQYQNIGVEPGTYERMGREDEGIKLPDGTYYGSIMVFHHLHCLKNLYHALHPEYYGLDNLTVETQASWKDHTTHCLHMLKEALMCQGDTTVLTMM</sequence>
<reference evidence="4 5" key="1">
    <citation type="submission" date="2018-02" db="EMBL/GenBank/DDBJ databases">
        <title>The genomes of Aspergillus section Nigri reveals drivers in fungal speciation.</title>
        <authorList>
            <consortium name="DOE Joint Genome Institute"/>
            <person name="Vesth T.C."/>
            <person name="Nybo J."/>
            <person name="Theobald S."/>
            <person name="Brandl J."/>
            <person name="Frisvad J.C."/>
            <person name="Nielsen K.F."/>
            <person name="Lyhne E.K."/>
            <person name="Kogle M.E."/>
            <person name="Kuo A."/>
            <person name="Riley R."/>
            <person name="Clum A."/>
            <person name="Nolan M."/>
            <person name="Lipzen A."/>
            <person name="Salamov A."/>
            <person name="Henrissat B."/>
            <person name="Wiebenga A."/>
            <person name="De vries R.P."/>
            <person name="Grigoriev I.V."/>
            <person name="Mortensen U.H."/>
            <person name="Andersen M.R."/>
            <person name="Baker S.E."/>
        </authorList>
    </citation>
    <scope>NUCLEOTIDE SEQUENCE [LARGE SCALE GENOMIC DNA]</scope>
    <source>
        <strain evidence="4 5">CBS 707.79</strain>
    </source>
</reference>
<gene>
    <name evidence="4" type="ORF">BO71DRAFT_429897</name>
</gene>
<dbReference type="GO" id="GO:0043386">
    <property type="term" value="P:mycotoxin biosynthetic process"/>
    <property type="evidence" value="ECO:0007669"/>
    <property type="project" value="InterPro"/>
</dbReference>
<dbReference type="PANTHER" id="PTHR33365:SF12">
    <property type="entry name" value="TAT PATHWAY SIGNAL SEQUENCE"/>
    <property type="match status" value="1"/>
</dbReference>
<keyword evidence="3" id="KW-1133">Transmembrane helix</keyword>
<proteinExistence type="inferred from homology"/>
<evidence type="ECO:0000256" key="1">
    <source>
        <dbReference type="ARBA" id="ARBA00035112"/>
    </source>
</evidence>
<feature type="compositionally biased region" description="Polar residues" evidence="2">
    <location>
        <begin position="17"/>
        <end position="32"/>
    </location>
</feature>
<evidence type="ECO:0008006" key="6">
    <source>
        <dbReference type="Google" id="ProtNLM"/>
    </source>
</evidence>
<dbReference type="STRING" id="1448320.A0A319DTD1"/>
<dbReference type="InterPro" id="IPR021765">
    <property type="entry name" value="UstYa-like"/>
</dbReference>
<evidence type="ECO:0000313" key="4">
    <source>
        <dbReference type="EMBL" id="PYH94553.1"/>
    </source>
</evidence>
<evidence type="ECO:0000256" key="2">
    <source>
        <dbReference type="SAM" id="MobiDB-lite"/>
    </source>
</evidence>
<name>A0A319DTD1_9EURO</name>
<accession>A0A319DTD1</accession>
<feature type="compositionally biased region" description="Basic and acidic residues" evidence="2">
    <location>
        <begin position="1"/>
        <end position="10"/>
    </location>
</feature>
<dbReference type="AlphaFoldDB" id="A0A319DTD1"/>
<comment type="similarity">
    <text evidence="1">Belongs to the ustYa family.</text>
</comment>
<keyword evidence="5" id="KW-1185">Reference proteome</keyword>
<evidence type="ECO:0000313" key="5">
    <source>
        <dbReference type="Proteomes" id="UP000247810"/>
    </source>
</evidence>
<dbReference type="Pfam" id="PF11807">
    <property type="entry name" value="UstYa"/>
    <property type="match status" value="1"/>
</dbReference>
<keyword evidence="3" id="KW-0812">Transmembrane</keyword>
<dbReference type="VEuPathDB" id="FungiDB:BO71DRAFT_429897"/>
<organism evidence="4 5">
    <name type="scientific">Aspergillus ellipticus CBS 707.79</name>
    <dbReference type="NCBI Taxonomy" id="1448320"/>
    <lineage>
        <taxon>Eukaryota</taxon>
        <taxon>Fungi</taxon>
        <taxon>Dikarya</taxon>
        <taxon>Ascomycota</taxon>
        <taxon>Pezizomycotina</taxon>
        <taxon>Eurotiomycetes</taxon>
        <taxon>Eurotiomycetidae</taxon>
        <taxon>Eurotiales</taxon>
        <taxon>Aspergillaceae</taxon>
        <taxon>Aspergillus</taxon>
        <taxon>Aspergillus subgen. Circumdati</taxon>
    </lineage>
</organism>
<dbReference type="Proteomes" id="UP000247810">
    <property type="component" value="Unassembled WGS sequence"/>
</dbReference>
<dbReference type="EMBL" id="KZ825869">
    <property type="protein sequence ID" value="PYH94553.1"/>
    <property type="molecule type" value="Genomic_DNA"/>
</dbReference>
<dbReference type="PANTHER" id="PTHR33365">
    <property type="entry name" value="YALI0B05434P"/>
    <property type="match status" value="1"/>
</dbReference>